<gene>
    <name evidence="1" type="ORF">DVJ83_18835</name>
</gene>
<keyword evidence="1" id="KW-0614">Plasmid</keyword>
<organism evidence="1 2">
    <name type="scientific">Deinococcus wulumuqiensis</name>
    <dbReference type="NCBI Taxonomy" id="980427"/>
    <lineage>
        <taxon>Bacteria</taxon>
        <taxon>Thermotogati</taxon>
        <taxon>Deinococcota</taxon>
        <taxon>Deinococci</taxon>
        <taxon>Deinococcales</taxon>
        <taxon>Deinococcaceae</taxon>
        <taxon>Deinococcus</taxon>
    </lineage>
</organism>
<name>A0A345IN52_9DEIO</name>
<geneLocation type="plasmid" evidence="2">
    <name>pdrdi</name>
</geneLocation>
<dbReference type="AlphaFoldDB" id="A0A345IN52"/>
<dbReference type="EMBL" id="CP031163">
    <property type="protein sequence ID" value="AXH01125.1"/>
    <property type="molecule type" value="Genomic_DNA"/>
</dbReference>
<protein>
    <submittedName>
        <fullName evidence="1">Uncharacterized protein</fullName>
    </submittedName>
</protein>
<dbReference type="Proteomes" id="UP000253744">
    <property type="component" value="Plasmid pDrdI"/>
</dbReference>
<evidence type="ECO:0000313" key="1">
    <source>
        <dbReference type="EMBL" id="AXH01125.1"/>
    </source>
</evidence>
<sequence length="180" mass="19839">MTLEGHIVLSCGVFKGDPEESLAARGELDALHRRKIALADEVVVIGGRERAGENTQAQIAYAEVLGKTVTEWPVQDMATPHEQVLEALDHVRAWGADSDWQLMVQALRSAAAALPAQQSAPSLWRHPRFGHQAQVLYRGEGVGGQRIVLWRQDCRGDGQFRELTTGDEASFLSIFEEVRA</sequence>
<accession>A0A345IN52</accession>
<reference evidence="1 2" key="1">
    <citation type="submission" date="2018-07" db="EMBL/GenBank/DDBJ databases">
        <title>Complete Genome and Methylome Analysis of Deinococcus wulumuqiensis NEB 479.</title>
        <authorList>
            <person name="Fomenkov A."/>
            <person name="Luyten Y."/>
            <person name="Vincze T."/>
            <person name="Anton B.P."/>
            <person name="Clark T."/>
            <person name="Roberts R.J."/>
            <person name="Morgan R.D."/>
        </authorList>
    </citation>
    <scope>NUCLEOTIDE SEQUENCE [LARGE SCALE GENOMIC DNA]</scope>
    <source>
        <strain evidence="1 2">NEB 479</strain>
        <plasmid evidence="2">Plasmid pdrdi</plasmid>
    </source>
</reference>
<proteinExistence type="predicted"/>
<evidence type="ECO:0000313" key="2">
    <source>
        <dbReference type="Proteomes" id="UP000253744"/>
    </source>
</evidence>
<dbReference type="KEGG" id="dwu:DVJ83_18835"/>